<dbReference type="InterPro" id="IPR036895">
    <property type="entry name" value="Uracil-DNA_glycosylase-like_sf"/>
</dbReference>
<gene>
    <name evidence="2" type="ORF">QO011_003229</name>
</gene>
<protein>
    <recommendedName>
        <fullName evidence="1">Uracil-DNA glycosylase-like domain-containing protein</fullName>
    </recommendedName>
</protein>
<dbReference type="Proteomes" id="UP001242480">
    <property type="component" value="Unassembled WGS sequence"/>
</dbReference>
<evidence type="ECO:0000259" key="1">
    <source>
        <dbReference type="Pfam" id="PF03167"/>
    </source>
</evidence>
<sequence>MPKPANTFRFEPQTILPVKRLALLNNVRFAELERWREELEERGRRLPHFDPLDGGADARLLILLETPGPGDAPVRFVSRDNKTGTARNLRHFLGVAAIPRRETVLWNAVPWIVHSPGDKNRPLREAEIAEGLKTVPGLMDRLPRLEVVLLAGRIAQRSAETITARRPGLAVHTMPHPSPANVCTNPDISTRITLAVNSAATILGLKAACACP</sequence>
<proteinExistence type="predicted"/>
<name>A0ABU0J7H2_9HYPH</name>
<feature type="domain" description="Uracil-DNA glycosylase-like" evidence="1">
    <location>
        <begin position="56"/>
        <end position="184"/>
    </location>
</feature>
<dbReference type="EMBL" id="JAUSVX010000005">
    <property type="protein sequence ID" value="MDQ0470213.1"/>
    <property type="molecule type" value="Genomic_DNA"/>
</dbReference>
<dbReference type="CDD" id="cd10035">
    <property type="entry name" value="UDG_like"/>
    <property type="match status" value="1"/>
</dbReference>
<organism evidence="2 3">
    <name type="scientific">Labrys wisconsinensis</name>
    <dbReference type="NCBI Taxonomy" id="425677"/>
    <lineage>
        <taxon>Bacteria</taxon>
        <taxon>Pseudomonadati</taxon>
        <taxon>Pseudomonadota</taxon>
        <taxon>Alphaproteobacteria</taxon>
        <taxon>Hyphomicrobiales</taxon>
        <taxon>Xanthobacteraceae</taxon>
        <taxon>Labrys</taxon>
    </lineage>
</organism>
<reference evidence="2 3" key="1">
    <citation type="submission" date="2023-07" db="EMBL/GenBank/DDBJ databases">
        <title>Genomic Encyclopedia of Type Strains, Phase IV (KMG-IV): sequencing the most valuable type-strain genomes for metagenomic binning, comparative biology and taxonomic classification.</title>
        <authorList>
            <person name="Goeker M."/>
        </authorList>
    </citation>
    <scope>NUCLEOTIDE SEQUENCE [LARGE SCALE GENOMIC DNA]</scope>
    <source>
        <strain evidence="2 3">DSM 19619</strain>
    </source>
</reference>
<evidence type="ECO:0000313" key="3">
    <source>
        <dbReference type="Proteomes" id="UP001242480"/>
    </source>
</evidence>
<evidence type="ECO:0000313" key="2">
    <source>
        <dbReference type="EMBL" id="MDQ0470213.1"/>
    </source>
</evidence>
<dbReference type="RefSeq" id="WP_307273868.1">
    <property type="nucleotide sequence ID" value="NZ_JAUSVX010000005.1"/>
</dbReference>
<keyword evidence="3" id="KW-1185">Reference proteome</keyword>
<dbReference type="Pfam" id="PF03167">
    <property type="entry name" value="UDG"/>
    <property type="match status" value="1"/>
</dbReference>
<comment type="caution">
    <text evidence="2">The sequence shown here is derived from an EMBL/GenBank/DDBJ whole genome shotgun (WGS) entry which is preliminary data.</text>
</comment>
<accession>A0ABU0J7H2</accession>
<dbReference type="SUPFAM" id="SSF52141">
    <property type="entry name" value="Uracil-DNA glycosylase-like"/>
    <property type="match status" value="1"/>
</dbReference>
<dbReference type="InterPro" id="IPR005122">
    <property type="entry name" value="Uracil-DNA_glycosylase-like"/>
</dbReference>
<dbReference type="Gene3D" id="3.40.470.10">
    <property type="entry name" value="Uracil-DNA glycosylase-like domain"/>
    <property type="match status" value="1"/>
</dbReference>